<dbReference type="Pfam" id="PF16112">
    <property type="entry name" value="DUF4830"/>
    <property type="match status" value="1"/>
</dbReference>
<evidence type="ECO:0000313" key="2">
    <source>
        <dbReference type="EMBL" id="CDZ23254.1"/>
    </source>
</evidence>
<feature type="domain" description="DUF4830" evidence="1">
    <location>
        <begin position="65"/>
        <end position="148"/>
    </location>
</feature>
<dbReference type="OrthoDB" id="1821579at2"/>
<dbReference type="HOGENOM" id="CLU_139028_0_0_9"/>
<dbReference type="EMBL" id="LM995447">
    <property type="protein sequence ID" value="CDZ23254.1"/>
    <property type="molecule type" value="Genomic_DNA"/>
</dbReference>
<evidence type="ECO:0000313" key="3">
    <source>
        <dbReference type="Proteomes" id="UP000032431"/>
    </source>
</evidence>
<dbReference type="PATRIC" id="fig|29343.3.peg.111"/>
<protein>
    <recommendedName>
        <fullName evidence="1">DUF4830 domain-containing protein</fullName>
    </recommendedName>
</protein>
<dbReference type="KEGG" id="ccel:CCDG5_0110"/>
<reference evidence="3" key="1">
    <citation type="submission" date="2014-07" db="EMBL/GenBank/DDBJ databases">
        <authorList>
            <person name="Wibberg D."/>
        </authorList>
    </citation>
    <scope>NUCLEOTIDE SEQUENCE [LARGE SCALE GENOMIC DNA]</scope>
    <source>
        <strain evidence="3">DG5</strain>
    </source>
</reference>
<name>A0A078KQ63_9FIRM</name>
<dbReference type="AlphaFoldDB" id="A0A078KQ63"/>
<dbReference type="Proteomes" id="UP000032431">
    <property type="component" value="Chromosome I"/>
</dbReference>
<sequence length="186" mass="20217">MFVISFRAPTMKAAAIIIALAVIVSAAIWEGRVAKNATDSASEVTAASTLGKGIDFSNNENRVAFLKSLGWEVTSEPAEVVEIIIPQTFNEVYNNYNTLQKSQGFDLTKYRGVRAKRWTYNITNYPNVKEGVRANLIVYNGTLIGGDISSVESNGFMHGLRIGNVKTGISTSNADIVAETFKSNSK</sequence>
<dbReference type="InterPro" id="IPR032257">
    <property type="entry name" value="DUF4830"/>
</dbReference>
<gene>
    <name evidence="2" type="ORF">CCDG5_0110</name>
</gene>
<accession>A0A078KQ63</accession>
<dbReference type="STRING" id="29343.CCDG5_0110"/>
<keyword evidence="3" id="KW-1185">Reference proteome</keyword>
<proteinExistence type="predicted"/>
<organism evidence="2 3">
    <name type="scientific">[Clostridium] cellulosi</name>
    <dbReference type="NCBI Taxonomy" id="29343"/>
    <lineage>
        <taxon>Bacteria</taxon>
        <taxon>Bacillati</taxon>
        <taxon>Bacillota</taxon>
        <taxon>Clostridia</taxon>
        <taxon>Eubacteriales</taxon>
        <taxon>Oscillospiraceae</taxon>
        <taxon>Oscillospiraceae incertae sedis</taxon>
    </lineage>
</organism>
<evidence type="ECO:0000259" key="1">
    <source>
        <dbReference type="Pfam" id="PF16112"/>
    </source>
</evidence>